<keyword evidence="3" id="KW-0479">Metal-binding</keyword>
<evidence type="ECO:0000256" key="4">
    <source>
        <dbReference type="ARBA" id="ARBA00023002"/>
    </source>
</evidence>
<dbReference type="GO" id="GO:0051537">
    <property type="term" value="F:2 iron, 2 sulfur cluster binding"/>
    <property type="evidence" value="ECO:0007669"/>
    <property type="project" value="UniProtKB-KW"/>
</dbReference>
<keyword evidence="4" id="KW-0560">Oxidoreductase</keyword>
<reference evidence="8" key="1">
    <citation type="submission" date="2020-09" db="EMBL/GenBank/DDBJ databases">
        <authorList>
            <person name="Yoon J.-W."/>
        </authorList>
    </citation>
    <scope>NUCLEOTIDE SEQUENCE</scope>
    <source>
        <strain evidence="8">KMU-158</strain>
    </source>
</reference>
<evidence type="ECO:0000256" key="5">
    <source>
        <dbReference type="ARBA" id="ARBA00023004"/>
    </source>
</evidence>
<evidence type="ECO:0000256" key="2">
    <source>
        <dbReference type="ARBA" id="ARBA00022714"/>
    </source>
</evidence>
<dbReference type="EMBL" id="JACXLD010000007">
    <property type="protein sequence ID" value="MBD2859862.1"/>
    <property type="molecule type" value="Genomic_DNA"/>
</dbReference>
<dbReference type="InterPro" id="IPR017941">
    <property type="entry name" value="Rieske_2Fe-2S"/>
</dbReference>
<dbReference type="InterPro" id="IPR045605">
    <property type="entry name" value="KshA-like_C"/>
</dbReference>
<evidence type="ECO:0000256" key="1">
    <source>
        <dbReference type="ARBA" id="ARBA00001962"/>
    </source>
</evidence>
<dbReference type="GO" id="GO:0008203">
    <property type="term" value="P:cholesterol metabolic process"/>
    <property type="evidence" value="ECO:0007669"/>
    <property type="project" value="InterPro"/>
</dbReference>
<keyword evidence="5" id="KW-0408">Iron</keyword>
<protein>
    <submittedName>
        <fullName evidence="8">Rieske (2Fe-2S) protein</fullName>
    </submittedName>
</protein>
<keyword evidence="2" id="KW-0001">2Fe-2S</keyword>
<evidence type="ECO:0000259" key="7">
    <source>
        <dbReference type="PROSITE" id="PS51296"/>
    </source>
</evidence>
<dbReference type="RefSeq" id="WP_190766117.1">
    <property type="nucleotide sequence ID" value="NZ_JACXLD010000007.1"/>
</dbReference>
<evidence type="ECO:0000256" key="6">
    <source>
        <dbReference type="ARBA" id="ARBA00023014"/>
    </source>
</evidence>
<dbReference type="AlphaFoldDB" id="A0A927GXC5"/>
<dbReference type="CDD" id="cd03469">
    <property type="entry name" value="Rieske_RO_Alpha_N"/>
    <property type="match status" value="1"/>
</dbReference>
<dbReference type="PANTHER" id="PTHR21266:SF60">
    <property type="entry name" value="3-KETOSTEROID-9-ALPHA-MONOOXYGENASE, OXYGENASE COMPONENT"/>
    <property type="match status" value="1"/>
</dbReference>
<evidence type="ECO:0000313" key="8">
    <source>
        <dbReference type="EMBL" id="MBD2859862.1"/>
    </source>
</evidence>
<dbReference type="Gene3D" id="2.102.10.10">
    <property type="entry name" value="Rieske [2Fe-2S] iron-sulphur domain"/>
    <property type="match status" value="1"/>
</dbReference>
<name>A0A927GXC5_9GAMM</name>
<dbReference type="Gene3D" id="3.90.380.10">
    <property type="entry name" value="Naphthalene 1,2-dioxygenase Alpha Subunit, Chain A, domain 1"/>
    <property type="match status" value="1"/>
</dbReference>
<dbReference type="Pfam" id="PF19298">
    <property type="entry name" value="KshA_C"/>
    <property type="match status" value="1"/>
</dbReference>
<proteinExistence type="predicted"/>
<comment type="caution">
    <text evidence="8">The sequence shown here is derived from an EMBL/GenBank/DDBJ whole genome shotgun (WGS) entry which is preliminary data.</text>
</comment>
<comment type="cofactor">
    <cofactor evidence="1">
        <name>Fe cation</name>
        <dbReference type="ChEBI" id="CHEBI:24875"/>
    </cofactor>
</comment>
<keyword evidence="9" id="KW-1185">Reference proteome</keyword>
<evidence type="ECO:0000313" key="9">
    <source>
        <dbReference type="Proteomes" id="UP000610558"/>
    </source>
</evidence>
<dbReference type="PANTHER" id="PTHR21266">
    <property type="entry name" value="IRON-SULFUR DOMAIN CONTAINING PROTEIN"/>
    <property type="match status" value="1"/>
</dbReference>
<feature type="domain" description="Rieske" evidence="7">
    <location>
        <begin position="18"/>
        <end position="130"/>
    </location>
</feature>
<gene>
    <name evidence="8" type="ORF">IB286_12690</name>
</gene>
<dbReference type="GO" id="GO:0046872">
    <property type="term" value="F:metal ion binding"/>
    <property type="evidence" value="ECO:0007669"/>
    <property type="project" value="UniProtKB-KW"/>
</dbReference>
<keyword evidence="6" id="KW-0411">Iron-sulfur</keyword>
<dbReference type="Pfam" id="PF00355">
    <property type="entry name" value="Rieske"/>
    <property type="match status" value="1"/>
</dbReference>
<sequence length="249" mass="28186">MAKASDYSLGPHTFPRGWFVIAESSELTNKPIALRFFGKDFALYRGESGRPVLLDAYCPHMQTHLAGGTSAELVKQGKQIEGDSIRCPYHGWRFGPDGNCDNIPYFEGNYPRSAVINSYPVKEVMGCIMMWHDPESSEPAYPAPYLKEWDEPQWVRWELDHLGELAIHPQEILDNMADARHLGPTHGAPCEYFETEFRDHLYIQRQGGVHAGYGCMLTTATWYTGPGILLSKQRFGDILTFELIVLICI</sequence>
<accession>A0A927GXC5</accession>
<evidence type="ECO:0000256" key="3">
    <source>
        <dbReference type="ARBA" id="ARBA00022723"/>
    </source>
</evidence>
<dbReference type="SUPFAM" id="SSF50022">
    <property type="entry name" value="ISP domain"/>
    <property type="match status" value="1"/>
</dbReference>
<dbReference type="Proteomes" id="UP000610558">
    <property type="component" value="Unassembled WGS sequence"/>
</dbReference>
<dbReference type="InterPro" id="IPR036922">
    <property type="entry name" value="Rieske_2Fe-2S_sf"/>
</dbReference>
<dbReference type="InterPro" id="IPR050584">
    <property type="entry name" value="Cholesterol_7-desaturase"/>
</dbReference>
<dbReference type="PROSITE" id="PS51296">
    <property type="entry name" value="RIESKE"/>
    <property type="match status" value="1"/>
</dbReference>
<organism evidence="8 9">
    <name type="scientific">Spongiibacter pelagi</name>
    <dbReference type="NCBI Taxonomy" id="2760804"/>
    <lineage>
        <taxon>Bacteria</taxon>
        <taxon>Pseudomonadati</taxon>
        <taxon>Pseudomonadota</taxon>
        <taxon>Gammaproteobacteria</taxon>
        <taxon>Cellvibrionales</taxon>
        <taxon>Spongiibacteraceae</taxon>
        <taxon>Spongiibacter</taxon>
    </lineage>
</organism>
<dbReference type="GO" id="GO:0016491">
    <property type="term" value="F:oxidoreductase activity"/>
    <property type="evidence" value="ECO:0007669"/>
    <property type="project" value="UniProtKB-KW"/>
</dbReference>